<keyword evidence="2" id="KW-1185">Reference proteome</keyword>
<sequence>MGYDTHWVIGPCPLTSGGFRLPSELALYPIVKVCYIDTVIPIDPWQQIPATDWMSRYVDVVHGPFDLFAALNGLTIWIHFSKTWVEKDVRLRSRNVNSDRCPEIET</sequence>
<evidence type="ECO:0000313" key="1">
    <source>
        <dbReference type="EMBL" id="KAK4025960.1"/>
    </source>
</evidence>
<organism evidence="1 2">
    <name type="scientific">Daphnia magna</name>
    <dbReference type="NCBI Taxonomy" id="35525"/>
    <lineage>
        <taxon>Eukaryota</taxon>
        <taxon>Metazoa</taxon>
        <taxon>Ecdysozoa</taxon>
        <taxon>Arthropoda</taxon>
        <taxon>Crustacea</taxon>
        <taxon>Branchiopoda</taxon>
        <taxon>Diplostraca</taxon>
        <taxon>Cladocera</taxon>
        <taxon>Anomopoda</taxon>
        <taxon>Daphniidae</taxon>
        <taxon>Daphnia</taxon>
    </lineage>
</organism>
<name>A0ABR0ALP2_9CRUS</name>
<dbReference type="EMBL" id="JAOYFB010000038">
    <property type="protein sequence ID" value="KAK4025960.1"/>
    <property type="molecule type" value="Genomic_DNA"/>
</dbReference>
<comment type="caution">
    <text evidence="1">The sequence shown here is derived from an EMBL/GenBank/DDBJ whole genome shotgun (WGS) entry which is preliminary data.</text>
</comment>
<gene>
    <name evidence="1" type="ORF">OUZ56_014991</name>
</gene>
<accession>A0ABR0ALP2</accession>
<protein>
    <submittedName>
        <fullName evidence="1">Uncharacterized protein</fullName>
    </submittedName>
</protein>
<evidence type="ECO:0000313" key="2">
    <source>
        <dbReference type="Proteomes" id="UP001234178"/>
    </source>
</evidence>
<proteinExistence type="predicted"/>
<reference evidence="1 2" key="1">
    <citation type="journal article" date="2023" name="Nucleic Acids Res.">
        <title>The hologenome of Daphnia magna reveals possible DNA methylation and microbiome-mediated evolution of the host genome.</title>
        <authorList>
            <person name="Chaturvedi A."/>
            <person name="Li X."/>
            <person name="Dhandapani V."/>
            <person name="Marshall H."/>
            <person name="Kissane S."/>
            <person name="Cuenca-Cambronero M."/>
            <person name="Asole G."/>
            <person name="Calvet F."/>
            <person name="Ruiz-Romero M."/>
            <person name="Marangio P."/>
            <person name="Guigo R."/>
            <person name="Rago D."/>
            <person name="Mirbahai L."/>
            <person name="Eastwood N."/>
            <person name="Colbourne J.K."/>
            <person name="Zhou J."/>
            <person name="Mallon E."/>
            <person name="Orsini L."/>
        </authorList>
    </citation>
    <scope>NUCLEOTIDE SEQUENCE [LARGE SCALE GENOMIC DNA]</scope>
    <source>
        <strain evidence="1">LRV0_1</strain>
    </source>
</reference>
<dbReference type="Proteomes" id="UP001234178">
    <property type="component" value="Unassembled WGS sequence"/>
</dbReference>